<proteinExistence type="predicted"/>
<keyword evidence="1" id="KW-1133">Transmembrane helix</keyword>
<keyword evidence="1" id="KW-0812">Transmembrane</keyword>
<dbReference type="RefSeq" id="WP_126999971.1">
    <property type="nucleotide sequence ID" value="NZ_CP034346.1"/>
</dbReference>
<name>A0A3S9UZW9_9BACL</name>
<evidence type="ECO:0000256" key="1">
    <source>
        <dbReference type="SAM" id="Phobius"/>
    </source>
</evidence>
<protein>
    <submittedName>
        <fullName evidence="2">Uncharacterized protein</fullName>
    </submittedName>
</protein>
<sequence>MKKLSGVLLMILSIGLLLIGIVGFFGGLAASEVAISIFALILLIVPGILLLIMSIRMVDAKKQLPINMAGYPQGRSANPGNYNGIPNGGPYGIPNSNQPGPSAKGTVNRGFDPLDARSVNDYVQEQIKQAGNQGVRTVTTSYVYTSSSENDNAVNAFPGDASSVAGGAPKVPVSVECPGCGAVATVPPDRSVKCDFCGAVVPYKEATT</sequence>
<dbReference type="Proteomes" id="UP000270678">
    <property type="component" value="Chromosome"/>
</dbReference>
<organism evidence="2 3">
    <name type="scientific">Paenibacillus lutimineralis</name>
    <dbReference type="NCBI Taxonomy" id="2707005"/>
    <lineage>
        <taxon>Bacteria</taxon>
        <taxon>Bacillati</taxon>
        <taxon>Bacillota</taxon>
        <taxon>Bacilli</taxon>
        <taxon>Bacillales</taxon>
        <taxon>Paenibacillaceae</taxon>
        <taxon>Paenibacillus</taxon>
    </lineage>
</organism>
<feature type="transmembrane region" description="Helical" evidence="1">
    <location>
        <begin position="7"/>
        <end position="27"/>
    </location>
</feature>
<feature type="transmembrane region" description="Helical" evidence="1">
    <location>
        <begin position="33"/>
        <end position="53"/>
    </location>
</feature>
<accession>A0A3S9UZW9</accession>
<dbReference type="AlphaFoldDB" id="A0A3S9UZW9"/>
<reference evidence="3" key="1">
    <citation type="submission" date="2018-12" db="EMBL/GenBank/DDBJ databases">
        <title>Complete genome sequence of Paenibacillus sp. MBLB1234.</title>
        <authorList>
            <person name="Nam Y.-D."/>
            <person name="Kang J."/>
            <person name="Chung W.-H."/>
            <person name="Park Y.S."/>
        </authorList>
    </citation>
    <scope>NUCLEOTIDE SEQUENCE [LARGE SCALE GENOMIC DNA]</scope>
    <source>
        <strain evidence="3">MBLB1234</strain>
    </source>
</reference>
<dbReference type="EMBL" id="CP034346">
    <property type="protein sequence ID" value="AZS15889.1"/>
    <property type="molecule type" value="Genomic_DNA"/>
</dbReference>
<keyword evidence="1" id="KW-0472">Membrane</keyword>
<keyword evidence="3" id="KW-1185">Reference proteome</keyword>
<dbReference type="OrthoDB" id="1651838at2"/>
<dbReference type="KEGG" id="plut:EI981_16570"/>
<gene>
    <name evidence="2" type="ORF">EI981_16570</name>
</gene>
<evidence type="ECO:0000313" key="2">
    <source>
        <dbReference type="EMBL" id="AZS15889.1"/>
    </source>
</evidence>
<evidence type="ECO:0000313" key="3">
    <source>
        <dbReference type="Proteomes" id="UP000270678"/>
    </source>
</evidence>